<keyword evidence="2" id="KW-0540">Nuclease</keyword>
<evidence type="ECO:0000313" key="2">
    <source>
        <dbReference type="EMBL" id="MBX7456716.1"/>
    </source>
</evidence>
<dbReference type="SUPFAM" id="SSF52980">
    <property type="entry name" value="Restriction endonuclease-like"/>
    <property type="match status" value="1"/>
</dbReference>
<protein>
    <submittedName>
        <fullName evidence="2">Endonuclease domain-containing protein</fullName>
    </submittedName>
</protein>
<feature type="domain" description="DUF559" evidence="1">
    <location>
        <begin position="10"/>
        <end position="111"/>
    </location>
</feature>
<dbReference type="EMBL" id="JAIGNK010000001">
    <property type="protein sequence ID" value="MBX7456716.1"/>
    <property type="molecule type" value="Genomic_DNA"/>
</dbReference>
<keyword evidence="2" id="KW-0378">Hydrolase</keyword>
<evidence type="ECO:0000313" key="3">
    <source>
        <dbReference type="Proteomes" id="UP000783253"/>
    </source>
</evidence>
<proteinExistence type="predicted"/>
<accession>A0ABS7IX18</accession>
<dbReference type="InterPro" id="IPR047216">
    <property type="entry name" value="Endonuclease_DUF559_bact"/>
</dbReference>
<dbReference type="Proteomes" id="UP000783253">
    <property type="component" value="Unassembled WGS sequence"/>
</dbReference>
<dbReference type="Pfam" id="PF04480">
    <property type="entry name" value="DUF559"/>
    <property type="match status" value="1"/>
</dbReference>
<keyword evidence="2" id="KW-0255">Endonuclease</keyword>
<organism evidence="2 3">
    <name type="scientific">Qipengyuania polymorpha</name>
    <dbReference type="NCBI Taxonomy" id="2867234"/>
    <lineage>
        <taxon>Bacteria</taxon>
        <taxon>Pseudomonadati</taxon>
        <taxon>Pseudomonadota</taxon>
        <taxon>Alphaproteobacteria</taxon>
        <taxon>Sphingomonadales</taxon>
        <taxon>Erythrobacteraceae</taxon>
        <taxon>Qipengyuania</taxon>
    </lineage>
</organism>
<name>A0ABS7IX18_9SPHN</name>
<dbReference type="Gene3D" id="3.40.960.10">
    <property type="entry name" value="VSR Endonuclease"/>
    <property type="match status" value="1"/>
</dbReference>
<keyword evidence="3" id="KW-1185">Reference proteome</keyword>
<dbReference type="RefSeq" id="WP_221572159.1">
    <property type="nucleotide sequence ID" value="NZ_JAIGNK010000001.1"/>
</dbReference>
<dbReference type="GO" id="GO:0004519">
    <property type="term" value="F:endonuclease activity"/>
    <property type="evidence" value="ECO:0007669"/>
    <property type="project" value="UniProtKB-KW"/>
</dbReference>
<dbReference type="CDD" id="cd01038">
    <property type="entry name" value="Endonuclease_DUF559"/>
    <property type="match status" value="1"/>
</dbReference>
<comment type="caution">
    <text evidence="2">The sequence shown here is derived from an EMBL/GenBank/DDBJ whole genome shotgun (WGS) entry which is preliminary data.</text>
</comment>
<sequence length="139" mass="15133">MENHTIRSLTSARKQRREMSLPEGLLWNQLRQRPHGVKFRNHHPIGSMVVDFYCAASRTAIEVDGISHDMGDNPRRDLKRDAWLASQGVAIFRIAAKDILHDPADVADGLARLCANQPPPAAAVAAATSPSGGDSGVME</sequence>
<dbReference type="PANTHER" id="PTHR38590:SF1">
    <property type="entry name" value="BLL0828 PROTEIN"/>
    <property type="match status" value="1"/>
</dbReference>
<reference evidence="2 3" key="1">
    <citation type="submission" date="2021-08" db="EMBL/GenBank/DDBJ databases">
        <title>Comparative Genomics Analysis of the Genus Qipengyuania Reveals Extensive Genetic Diversity and Metabolic Versatility, Including the Description of Fifteen Novel Species.</title>
        <authorList>
            <person name="Liu Y."/>
        </authorList>
    </citation>
    <scope>NUCLEOTIDE SEQUENCE [LARGE SCALE GENOMIC DNA]</scope>
    <source>
        <strain evidence="2 3">1NDH17</strain>
    </source>
</reference>
<dbReference type="PANTHER" id="PTHR38590">
    <property type="entry name" value="BLL0828 PROTEIN"/>
    <property type="match status" value="1"/>
</dbReference>
<dbReference type="InterPro" id="IPR011335">
    <property type="entry name" value="Restrct_endonuc-II-like"/>
</dbReference>
<dbReference type="InterPro" id="IPR007569">
    <property type="entry name" value="DUF559"/>
</dbReference>
<evidence type="ECO:0000259" key="1">
    <source>
        <dbReference type="Pfam" id="PF04480"/>
    </source>
</evidence>
<gene>
    <name evidence="2" type="ORF">K3152_00500</name>
</gene>